<reference evidence="1" key="1">
    <citation type="submission" date="2021-09" db="EMBL/GenBank/DDBJ databases">
        <title>The genome of Mauremys mutica provides insights into the evolution of semi-aquatic lifestyle.</title>
        <authorList>
            <person name="Gong S."/>
            <person name="Gao Y."/>
        </authorList>
    </citation>
    <scope>NUCLEOTIDE SEQUENCE</scope>
    <source>
        <strain evidence="1">MM-2020</strain>
        <tissue evidence="1">Muscle</tissue>
    </source>
</reference>
<protein>
    <submittedName>
        <fullName evidence="1">Uncharacterized protein</fullName>
    </submittedName>
</protein>
<organism evidence="1 2">
    <name type="scientific">Mauremys mutica</name>
    <name type="common">yellowpond turtle</name>
    <dbReference type="NCBI Taxonomy" id="74926"/>
    <lineage>
        <taxon>Eukaryota</taxon>
        <taxon>Metazoa</taxon>
        <taxon>Chordata</taxon>
        <taxon>Craniata</taxon>
        <taxon>Vertebrata</taxon>
        <taxon>Euteleostomi</taxon>
        <taxon>Archelosauria</taxon>
        <taxon>Testudinata</taxon>
        <taxon>Testudines</taxon>
        <taxon>Cryptodira</taxon>
        <taxon>Durocryptodira</taxon>
        <taxon>Testudinoidea</taxon>
        <taxon>Geoemydidae</taxon>
        <taxon>Geoemydinae</taxon>
        <taxon>Mauremys</taxon>
    </lineage>
</organism>
<dbReference type="Proteomes" id="UP000827986">
    <property type="component" value="Unassembled WGS sequence"/>
</dbReference>
<dbReference type="EMBL" id="JAHDVG010000465">
    <property type="protein sequence ID" value="KAH1184295.1"/>
    <property type="molecule type" value="Genomic_DNA"/>
</dbReference>
<proteinExistence type="predicted"/>
<gene>
    <name evidence="1" type="ORF">KIL84_014911</name>
</gene>
<dbReference type="AlphaFoldDB" id="A0A9D3XS62"/>
<keyword evidence="2" id="KW-1185">Reference proteome</keyword>
<comment type="caution">
    <text evidence="1">The sequence shown here is derived from an EMBL/GenBank/DDBJ whole genome shotgun (WGS) entry which is preliminary data.</text>
</comment>
<accession>A0A9D3XS62</accession>
<evidence type="ECO:0000313" key="1">
    <source>
        <dbReference type="EMBL" id="KAH1184295.1"/>
    </source>
</evidence>
<evidence type="ECO:0000313" key="2">
    <source>
        <dbReference type="Proteomes" id="UP000827986"/>
    </source>
</evidence>
<name>A0A9D3XS62_9SAUR</name>
<sequence>MLGLSAFHAVFRPQDVSQKSRGVMAVTDCQYLNPGAQQQAFLASNKPCVPVHVLQRRWTGTGQNVRGREITLTFLPIHFKNFTKRLLRASCRIPWLDGHPIKANLFPPSLCFHLADPGSL</sequence>